<accession>K0JRF9</accession>
<dbReference type="EMBL" id="HE804045">
    <property type="protein sequence ID" value="CCH30200.1"/>
    <property type="molecule type" value="Genomic_DNA"/>
</dbReference>
<dbReference type="Proteomes" id="UP000006281">
    <property type="component" value="Chromosome"/>
</dbReference>
<evidence type="ECO:0000313" key="2">
    <source>
        <dbReference type="Proteomes" id="UP000006281"/>
    </source>
</evidence>
<evidence type="ECO:0000313" key="1">
    <source>
        <dbReference type="EMBL" id="CCH30200.1"/>
    </source>
</evidence>
<protein>
    <submittedName>
        <fullName evidence="1">Putative secreted protein</fullName>
    </submittedName>
</protein>
<keyword evidence="2" id="KW-1185">Reference proteome</keyword>
<reference evidence="1 2" key="1">
    <citation type="journal article" date="2012" name="BMC Genomics">
        <title>Complete genome sequence of Saccharothrix espanaensis DSM 44229T and comparison to the other completely sequenced Pseudonocardiaceae.</title>
        <authorList>
            <person name="Strobel T."/>
            <person name="Al-Dilaimi A."/>
            <person name="Blom J."/>
            <person name="Gessner A."/>
            <person name="Kalinowski J."/>
            <person name="Luzhetska M."/>
            <person name="Puhler A."/>
            <person name="Szczepanowski R."/>
            <person name="Bechthold A."/>
            <person name="Ruckert C."/>
        </authorList>
    </citation>
    <scope>NUCLEOTIDE SEQUENCE [LARGE SCALE GENOMIC DNA]</scope>
    <source>
        <strain evidence="2">ATCC 51144 / DSM 44229 / JCM 9112 / NBRC 15066 / NRRL 15764</strain>
    </source>
</reference>
<dbReference type="KEGG" id="sesp:BN6_28910"/>
<dbReference type="AlphaFoldDB" id="K0JRF9"/>
<gene>
    <name evidence="1" type="ordered locus">BN6_28910</name>
</gene>
<name>K0JRF9_SACES</name>
<proteinExistence type="predicted"/>
<organism evidence="1 2">
    <name type="scientific">Saccharothrix espanaensis (strain ATCC 51144 / DSM 44229 / JCM 9112 / NBRC 15066 / NRRL 15764)</name>
    <dbReference type="NCBI Taxonomy" id="1179773"/>
    <lineage>
        <taxon>Bacteria</taxon>
        <taxon>Bacillati</taxon>
        <taxon>Actinomycetota</taxon>
        <taxon>Actinomycetes</taxon>
        <taxon>Pseudonocardiales</taxon>
        <taxon>Pseudonocardiaceae</taxon>
        <taxon>Saccharothrix</taxon>
    </lineage>
</organism>
<sequence length="124" mass="13660">MPRSSLRPRSCSPVLNFSVSELPGTGPASLVLPIGADPSSSSLWVWRDFDDVLSPDAARFERRVCRCDVRELVDGIHDRAYLAVFGQLHEFGEQLALWVATEETDSFGTVHSGRQQVTDAADEV</sequence>
<dbReference type="HOGENOM" id="CLU_2002253_0_0_11"/>